<dbReference type="InterPro" id="IPR005111">
    <property type="entry name" value="MoeA_C_domain_IV"/>
</dbReference>
<dbReference type="EC" id="2.10.1.1" evidence="6"/>
<dbReference type="SUPFAM" id="SSF53218">
    <property type="entry name" value="Molybdenum cofactor biosynthesis proteins"/>
    <property type="match status" value="1"/>
</dbReference>
<keyword evidence="4 6" id="KW-0501">Molybdenum cofactor biosynthesis</keyword>
<comment type="catalytic activity">
    <reaction evidence="5">
        <text>adenylyl-molybdopterin + molybdate = Mo-molybdopterin + AMP + H(+)</text>
        <dbReference type="Rhea" id="RHEA:35047"/>
        <dbReference type="ChEBI" id="CHEBI:15378"/>
        <dbReference type="ChEBI" id="CHEBI:36264"/>
        <dbReference type="ChEBI" id="CHEBI:62727"/>
        <dbReference type="ChEBI" id="CHEBI:71302"/>
        <dbReference type="ChEBI" id="CHEBI:456215"/>
        <dbReference type="EC" id="2.10.1.1"/>
    </reaction>
</comment>
<dbReference type="UniPathway" id="UPA00344"/>
<dbReference type="PATRIC" id="fig|1429438.4.peg.1560"/>
<evidence type="ECO:0000256" key="1">
    <source>
        <dbReference type="ARBA" id="ARBA00002901"/>
    </source>
</evidence>
<dbReference type="NCBIfam" id="NF045515">
    <property type="entry name" value="Glp_gephyrin"/>
    <property type="match status" value="1"/>
</dbReference>
<evidence type="ECO:0000256" key="3">
    <source>
        <dbReference type="ARBA" id="ARBA00010763"/>
    </source>
</evidence>
<feature type="domain" description="MoaB/Mog" evidence="7">
    <location>
        <begin position="178"/>
        <end position="315"/>
    </location>
</feature>
<comment type="cofactor">
    <cofactor evidence="6">
        <name>Mg(2+)</name>
        <dbReference type="ChEBI" id="CHEBI:18420"/>
    </cofactor>
</comment>
<dbReference type="FunFam" id="3.40.980.10:FF:000001">
    <property type="entry name" value="Molybdopterin molybdenumtransferase"/>
    <property type="match status" value="1"/>
</dbReference>
<dbReference type="HOGENOM" id="CLU_010186_7_0_7"/>
<sequence length="411" mass="43814">MMRDYETIEADTALDTVMRSVAPLAPQTVSTFAALDMVLAEDVFANEDLPPFPCSSKDGFAVIANDTTNPRRLIGEQTAGYIADLQVEPGTCARITTGAPLPPGADAVIMVEYTQEADGMVTMETTVKPRADVRPVGQDIANHQQVLAAGTRLGPQEIGLLASLGYTSVTAYPRPRVAVLSTGNEIVEPDAQPAPGQIRDSNRYTLMAAVQRCGAEPVSLGIGTDRGDELTALVMQGLSTCDALVTSGGVSMGKLDLIKPILETEGQVHFGRVNMKPGKPLTYATVAGKPVFALPGFPVSSLVSFELFVRPALLRMAGHHLVLRPRIPVTLATTLQGDNGRPEFHRAQLTREGGNWVARSTGMQSSARLLSMVGANALLTLPRQDKSFEAGESVMAIMLDYPESEPYPDPS</sequence>
<dbReference type="AlphaFoldDB" id="W4LUC3"/>
<dbReference type="PANTHER" id="PTHR10192:SF5">
    <property type="entry name" value="GEPHYRIN"/>
    <property type="match status" value="1"/>
</dbReference>
<evidence type="ECO:0000259" key="7">
    <source>
        <dbReference type="SMART" id="SM00852"/>
    </source>
</evidence>
<name>W4LUC3_ENTF1</name>
<keyword evidence="6" id="KW-0500">Molybdenum</keyword>
<dbReference type="PANTHER" id="PTHR10192">
    <property type="entry name" value="MOLYBDOPTERIN BIOSYNTHESIS PROTEIN"/>
    <property type="match status" value="1"/>
</dbReference>
<dbReference type="InterPro" id="IPR036688">
    <property type="entry name" value="MoeA_C_domain_IV_sf"/>
</dbReference>
<keyword evidence="9" id="KW-1185">Reference proteome</keyword>
<dbReference type="EMBL" id="AZHW01000230">
    <property type="protein sequence ID" value="ETX01470.1"/>
    <property type="molecule type" value="Genomic_DNA"/>
</dbReference>
<dbReference type="InterPro" id="IPR036135">
    <property type="entry name" value="MoeA_linker/N_sf"/>
</dbReference>
<dbReference type="FunFam" id="2.170.190.11:FF:000001">
    <property type="entry name" value="Molybdopterin molybdenumtransferase"/>
    <property type="match status" value="1"/>
</dbReference>
<evidence type="ECO:0000256" key="6">
    <source>
        <dbReference type="RuleBase" id="RU365090"/>
    </source>
</evidence>
<dbReference type="Gene3D" id="2.170.190.11">
    <property type="entry name" value="Molybdopterin biosynthesis moea protein, domain 3"/>
    <property type="match status" value="1"/>
</dbReference>
<dbReference type="InterPro" id="IPR036425">
    <property type="entry name" value="MoaB/Mog-like_dom_sf"/>
</dbReference>
<dbReference type="GO" id="GO:0046872">
    <property type="term" value="F:metal ion binding"/>
    <property type="evidence" value="ECO:0007669"/>
    <property type="project" value="UniProtKB-UniRule"/>
</dbReference>
<evidence type="ECO:0000313" key="8">
    <source>
        <dbReference type="EMBL" id="ETX01470.1"/>
    </source>
</evidence>
<evidence type="ECO:0000256" key="2">
    <source>
        <dbReference type="ARBA" id="ARBA00005046"/>
    </source>
</evidence>
<dbReference type="Gene3D" id="3.40.980.10">
    <property type="entry name" value="MoaB/Mog-like domain"/>
    <property type="match status" value="1"/>
</dbReference>
<evidence type="ECO:0000256" key="4">
    <source>
        <dbReference type="ARBA" id="ARBA00023150"/>
    </source>
</evidence>
<dbReference type="InterPro" id="IPR001453">
    <property type="entry name" value="MoaB/Mog_dom"/>
</dbReference>
<comment type="function">
    <text evidence="1 6">Catalyzes the insertion of molybdate into adenylated molybdopterin with the concomitant release of AMP.</text>
</comment>
<dbReference type="SUPFAM" id="SSF63882">
    <property type="entry name" value="MoeA N-terminal region -like"/>
    <property type="match status" value="1"/>
</dbReference>
<dbReference type="NCBIfam" id="TIGR00177">
    <property type="entry name" value="molyb_syn"/>
    <property type="match status" value="1"/>
</dbReference>
<dbReference type="SMART" id="SM00852">
    <property type="entry name" value="MoCF_biosynth"/>
    <property type="match status" value="1"/>
</dbReference>
<dbReference type="GO" id="GO:0006777">
    <property type="term" value="P:Mo-molybdopterin cofactor biosynthetic process"/>
    <property type="evidence" value="ECO:0007669"/>
    <property type="project" value="UniProtKB-UniRule"/>
</dbReference>
<dbReference type="SUPFAM" id="SSF63867">
    <property type="entry name" value="MoeA C-terminal domain-like"/>
    <property type="match status" value="1"/>
</dbReference>
<dbReference type="GO" id="GO:0005829">
    <property type="term" value="C:cytosol"/>
    <property type="evidence" value="ECO:0007669"/>
    <property type="project" value="TreeGrafter"/>
</dbReference>
<keyword evidence="6" id="KW-0808">Transferase</keyword>
<protein>
    <recommendedName>
        <fullName evidence="6">Molybdopterin molybdenumtransferase</fullName>
        <ecNumber evidence="6">2.10.1.1</ecNumber>
    </recommendedName>
</protein>
<keyword evidence="6" id="KW-0479">Metal-binding</keyword>
<gene>
    <name evidence="8" type="ORF">ETSY1_07250</name>
</gene>
<reference evidence="8 9" key="1">
    <citation type="journal article" date="2014" name="Nature">
        <title>An environmental bacterial taxon with a large and distinct metabolic repertoire.</title>
        <authorList>
            <person name="Wilson M.C."/>
            <person name="Mori T."/>
            <person name="Ruckert C."/>
            <person name="Uria A.R."/>
            <person name="Helf M.J."/>
            <person name="Takada K."/>
            <person name="Gernert C."/>
            <person name="Steffens U.A."/>
            <person name="Heycke N."/>
            <person name="Schmitt S."/>
            <person name="Rinke C."/>
            <person name="Helfrich E.J."/>
            <person name="Brachmann A.O."/>
            <person name="Gurgui C."/>
            <person name="Wakimoto T."/>
            <person name="Kracht M."/>
            <person name="Crusemann M."/>
            <person name="Hentschel U."/>
            <person name="Abe I."/>
            <person name="Matsunaga S."/>
            <person name="Kalinowski J."/>
            <person name="Takeyama H."/>
            <person name="Piel J."/>
        </authorList>
    </citation>
    <scope>NUCLEOTIDE SEQUENCE [LARGE SCALE GENOMIC DNA]</scope>
    <source>
        <strain evidence="9">TSY1</strain>
    </source>
</reference>
<dbReference type="Gene3D" id="2.40.340.10">
    <property type="entry name" value="MoeA, C-terminal, domain IV"/>
    <property type="match status" value="1"/>
</dbReference>
<dbReference type="CDD" id="cd00887">
    <property type="entry name" value="MoeA"/>
    <property type="match status" value="1"/>
</dbReference>
<dbReference type="InterPro" id="IPR005110">
    <property type="entry name" value="MoeA_linker/N"/>
</dbReference>
<dbReference type="Pfam" id="PF03453">
    <property type="entry name" value="MoeA_N"/>
    <property type="match status" value="1"/>
</dbReference>
<keyword evidence="6" id="KW-0460">Magnesium</keyword>
<dbReference type="Pfam" id="PF03454">
    <property type="entry name" value="MoeA_C"/>
    <property type="match status" value="1"/>
</dbReference>
<evidence type="ECO:0000256" key="5">
    <source>
        <dbReference type="ARBA" id="ARBA00047317"/>
    </source>
</evidence>
<comment type="caution">
    <text evidence="8">The sequence shown here is derived from an EMBL/GenBank/DDBJ whole genome shotgun (WGS) entry which is preliminary data.</text>
</comment>
<organism evidence="8 9">
    <name type="scientific">Entotheonella factor</name>
    <dbReference type="NCBI Taxonomy" id="1429438"/>
    <lineage>
        <taxon>Bacteria</taxon>
        <taxon>Pseudomonadati</taxon>
        <taxon>Nitrospinota/Tectimicrobiota group</taxon>
        <taxon>Candidatus Tectimicrobiota</taxon>
        <taxon>Candidatus Entotheonellia</taxon>
        <taxon>Candidatus Entotheonellales</taxon>
        <taxon>Candidatus Entotheonellaceae</taxon>
        <taxon>Candidatus Entotheonella</taxon>
    </lineage>
</organism>
<dbReference type="Proteomes" id="UP000019141">
    <property type="component" value="Unassembled WGS sequence"/>
</dbReference>
<comment type="pathway">
    <text evidence="2 6">Cofactor biosynthesis; molybdopterin biosynthesis.</text>
</comment>
<comment type="similarity">
    <text evidence="3 6">Belongs to the MoeA family.</text>
</comment>
<proteinExistence type="inferred from homology"/>
<dbReference type="Pfam" id="PF00994">
    <property type="entry name" value="MoCF_biosynth"/>
    <property type="match status" value="1"/>
</dbReference>
<dbReference type="Gene3D" id="3.90.105.10">
    <property type="entry name" value="Molybdopterin biosynthesis moea protein, domain 2"/>
    <property type="match status" value="1"/>
</dbReference>
<accession>W4LUC3</accession>
<dbReference type="GO" id="GO:0061599">
    <property type="term" value="F:molybdopterin molybdotransferase activity"/>
    <property type="evidence" value="ECO:0007669"/>
    <property type="project" value="UniProtKB-UniRule"/>
</dbReference>
<evidence type="ECO:0000313" key="9">
    <source>
        <dbReference type="Proteomes" id="UP000019141"/>
    </source>
</evidence>
<dbReference type="InterPro" id="IPR038987">
    <property type="entry name" value="MoeA-like"/>
</dbReference>